<comment type="subcellular location">
    <subcellularLocation>
        <location evidence="1">Mitochondrion inner membrane</location>
        <topology evidence="1">Multi-pass membrane protein</topology>
    </subcellularLocation>
</comment>
<dbReference type="AlphaFoldDB" id="A0AAD8WSG3"/>
<dbReference type="EMBL" id="JAUUTY010000003">
    <property type="protein sequence ID" value="KAK1670285.1"/>
    <property type="molecule type" value="Genomic_DNA"/>
</dbReference>
<keyword evidence="4" id="KW-0999">Mitochondrion inner membrane</keyword>
<feature type="region of interest" description="Disordered" evidence="8">
    <location>
        <begin position="77"/>
        <end position="114"/>
    </location>
</feature>
<dbReference type="Proteomes" id="UP001231189">
    <property type="component" value="Unassembled WGS sequence"/>
</dbReference>
<evidence type="ECO:0000256" key="7">
    <source>
        <dbReference type="ARBA" id="ARBA00023136"/>
    </source>
</evidence>
<protein>
    <submittedName>
        <fullName evidence="10">Uncharacterized protein</fullName>
    </submittedName>
</protein>
<organism evidence="10 11">
    <name type="scientific">Lolium multiflorum</name>
    <name type="common">Italian ryegrass</name>
    <name type="synonym">Lolium perenne subsp. multiflorum</name>
    <dbReference type="NCBI Taxonomy" id="4521"/>
    <lineage>
        <taxon>Eukaryota</taxon>
        <taxon>Viridiplantae</taxon>
        <taxon>Streptophyta</taxon>
        <taxon>Embryophyta</taxon>
        <taxon>Tracheophyta</taxon>
        <taxon>Spermatophyta</taxon>
        <taxon>Magnoliopsida</taxon>
        <taxon>Liliopsida</taxon>
        <taxon>Poales</taxon>
        <taxon>Poaceae</taxon>
        <taxon>BOP clade</taxon>
        <taxon>Pooideae</taxon>
        <taxon>Poodae</taxon>
        <taxon>Poeae</taxon>
        <taxon>Poeae Chloroplast Group 2 (Poeae type)</taxon>
        <taxon>Loliodinae</taxon>
        <taxon>Loliinae</taxon>
        <taxon>Lolium</taxon>
    </lineage>
</organism>
<keyword evidence="11" id="KW-1185">Reference proteome</keyword>
<evidence type="ECO:0000256" key="2">
    <source>
        <dbReference type="ARBA" id="ARBA00008444"/>
    </source>
</evidence>
<reference evidence="10" key="1">
    <citation type="submission" date="2023-07" db="EMBL/GenBank/DDBJ databases">
        <title>A chromosome-level genome assembly of Lolium multiflorum.</title>
        <authorList>
            <person name="Chen Y."/>
            <person name="Copetti D."/>
            <person name="Kolliker R."/>
            <person name="Studer B."/>
        </authorList>
    </citation>
    <scope>NUCLEOTIDE SEQUENCE</scope>
    <source>
        <strain evidence="10">02402/16</strain>
        <tissue evidence="10">Leaf</tissue>
    </source>
</reference>
<accession>A0AAD8WSG3</accession>
<comment type="caution">
    <text evidence="10">The sequence shown here is derived from an EMBL/GenBank/DDBJ whole genome shotgun (WGS) entry which is preliminary data.</text>
</comment>
<evidence type="ECO:0000256" key="1">
    <source>
        <dbReference type="ARBA" id="ARBA00004448"/>
    </source>
</evidence>
<evidence type="ECO:0000256" key="9">
    <source>
        <dbReference type="SAM" id="Phobius"/>
    </source>
</evidence>
<proteinExistence type="inferred from homology"/>
<gene>
    <name evidence="10" type="ORF">QYE76_058444</name>
</gene>
<keyword evidence="3 9" id="KW-0812">Transmembrane</keyword>
<evidence type="ECO:0000256" key="8">
    <source>
        <dbReference type="SAM" id="MobiDB-lite"/>
    </source>
</evidence>
<evidence type="ECO:0000256" key="4">
    <source>
        <dbReference type="ARBA" id="ARBA00022792"/>
    </source>
</evidence>
<keyword evidence="7 9" id="KW-0472">Membrane</keyword>
<keyword evidence="6" id="KW-0496">Mitochondrion</keyword>
<dbReference type="PANTHER" id="PTHR10485">
    <property type="entry name" value="MITOCHONDRIAL IMPORT INNER MEMBRANE TRANSLOCASE SUBUNIT TIM-17"/>
    <property type="match status" value="1"/>
</dbReference>
<evidence type="ECO:0000256" key="3">
    <source>
        <dbReference type="ARBA" id="ARBA00022692"/>
    </source>
</evidence>
<feature type="transmembrane region" description="Helical" evidence="9">
    <location>
        <begin position="6"/>
        <end position="27"/>
    </location>
</feature>
<name>A0AAD8WSG3_LOLMU</name>
<evidence type="ECO:0000313" key="11">
    <source>
        <dbReference type="Proteomes" id="UP001231189"/>
    </source>
</evidence>
<keyword evidence="5 9" id="KW-1133">Transmembrane helix</keyword>
<dbReference type="GO" id="GO:0008320">
    <property type="term" value="F:protein transmembrane transporter activity"/>
    <property type="evidence" value="ECO:0007669"/>
    <property type="project" value="TreeGrafter"/>
</dbReference>
<comment type="similarity">
    <text evidence="2">Belongs to the Tim17/Tim22/Tim23 family.</text>
</comment>
<evidence type="ECO:0000313" key="10">
    <source>
        <dbReference type="EMBL" id="KAK1670285.1"/>
    </source>
</evidence>
<evidence type="ECO:0000256" key="5">
    <source>
        <dbReference type="ARBA" id="ARBA00022989"/>
    </source>
</evidence>
<sequence>MTLADIAYSVGEIVVVSVIGGSAFYFVKGTLRSSSEGSRLAGGVQAVVVNKPRVGRWAAWLGVESAIEDGMRETRGVDDPLNVGGAAPPTPSSPCTGFKPEPTRPETNRSRRTMTNPGVVEAGCRAFIFFAVSGSVIYFVGGTLRSSSRGCRLAGGVQAVITNGPRVRRSAAWHGLKEAIYLGIQRMCRADEGPVNTMVACGAASALFSIHLGTRAAVYEGLKGAAYGGVIEIAACGLVALIDLRQSSV</sequence>
<feature type="transmembrane region" description="Helical" evidence="9">
    <location>
        <begin position="119"/>
        <end position="140"/>
    </location>
</feature>
<dbReference type="GO" id="GO:0030150">
    <property type="term" value="P:protein import into mitochondrial matrix"/>
    <property type="evidence" value="ECO:0007669"/>
    <property type="project" value="TreeGrafter"/>
</dbReference>
<dbReference type="PANTHER" id="PTHR10485:SF24">
    <property type="entry name" value="MITOCHONDRIAL IMPORT INNER MEMBRANE TRANSLOCASE SUBUNIT TIM22"/>
    <property type="match status" value="1"/>
</dbReference>
<evidence type="ECO:0000256" key="6">
    <source>
        <dbReference type="ARBA" id="ARBA00023128"/>
    </source>
</evidence>
<dbReference type="GO" id="GO:0005744">
    <property type="term" value="C:TIM23 mitochondrial import inner membrane translocase complex"/>
    <property type="evidence" value="ECO:0007669"/>
    <property type="project" value="TreeGrafter"/>
</dbReference>